<sequence>MRVHTGQKELS</sequence>
<accession>A0A1A7XHS3</accession>
<evidence type="ECO:0000313" key="1">
    <source>
        <dbReference type="EMBL" id="SBP17617.1"/>
    </source>
</evidence>
<dbReference type="EMBL" id="HADW01016217">
    <property type="protein sequence ID" value="SBP17617.1"/>
    <property type="molecule type" value="Transcribed_RNA"/>
</dbReference>
<reference evidence="1" key="2">
    <citation type="submission" date="2016-06" db="EMBL/GenBank/DDBJ databases">
        <title>The genome of a short-lived fish provides insights into sex chromosome evolution and the genetic control of aging.</title>
        <authorList>
            <person name="Reichwald K."/>
            <person name="Felder M."/>
            <person name="Petzold A."/>
            <person name="Koch P."/>
            <person name="Groth M."/>
            <person name="Platzer M."/>
        </authorList>
    </citation>
    <scope>NUCLEOTIDE SEQUENCE</scope>
    <source>
        <tissue evidence="1">Brain</tissue>
    </source>
</reference>
<name>A0A1A7XHS3_9TELE</name>
<protein>
    <submittedName>
        <fullName evidence="1">Uncharacterized protein</fullName>
    </submittedName>
</protein>
<organism evidence="1">
    <name type="scientific">Iconisemion striatum</name>
    <dbReference type="NCBI Taxonomy" id="60296"/>
    <lineage>
        <taxon>Eukaryota</taxon>
        <taxon>Metazoa</taxon>
        <taxon>Chordata</taxon>
        <taxon>Craniata</taxon>
        <taxon>Vertebrata</taxon>
        <taxon>Euteleostomi</taxon>
        <taxon>Actinopterygii</taxon>
        <taxon>Neopterygii</taxon>
        <taxon>Teleostei</taxon>
        <taxon>Neoteleostei</taxon>
        <taxon>Acanthomorphata</taxon>
        <taxon>Ovalentaria</taxon>
        <taxon>Atherinomorphae</taxon>
        <taxon>Cyprinodontiformes</taxon>
        <taxon>Nothobranchiidae</taxon>
        <taxon>Iconisemion</taxon>
    </lineage>
</organism>
<proteinExistence type="predicted"/>
<reference evidence="1" key="1">
    <citation type="submission" date="2016-05" db="EMBL/GenBank/DDBJ databases">
        <authorList>
            <person name="Lavstsen T."/>
            <person name="Jespersen J.S."/>
        </authorList>
    </citation>
    <scope>NUCLEOTIDE SEQUENCE</scope>
    <source>
        <tissue evidence="1">Brain</tissue>
    </source>
</reference>
<gene>
    <name evidence="1" type="primary">Nfu_g_1_018478</name>
</gene>